<feature type="region of interest" description="Disordered" evidence="1">
    <location>
        <begin position="495"/>
        <end position="515"/>
    </location>
</feature>
<proteinExistence type="predicted"/>
<keyword evidence="2" id="KW-1185">Reference proteome</keyword>
<evidence type="ECO:0000256" key="1">
    <source>
        <dbReference type="SAM" id="MobiDB-lite"/>
    </source>
</evidence>
<dbReference type="Proteomes" id="UP000887569">
    <property type="component" value="Unplaced"/>
</dbReference>
<dbReference type="AlphaFoldDB" id="A0A915B8A3"/>
<evidence type="ECO:0000313" key="3">
    <source>
        <dbReference type="WBParaSite" id="PgR030_g068_t11"/>
    </source>
</evidence>
<dbReference type="WBParaSite" id="PgR030_g068_t11">
    <property type="protein sequence ID" value="PgR030_g068_t11"/>
    <property type="gene ID" value="PgR030_g068"/>
</dbReference>
<sequence length="576" mass="64709">MRRVMYRASPYAISGWPWWWLLLLLLLLLLLILLTCCLLWCLQGRYRARKEQRIITNGQTVPLLASDVEKSGMEQNMQALSSRVEDIRTSLEQKAAAAGARGDFEDGYVRGFRDANKLGSASAARRRMDDDYGARDDRFHEGYVKGLRDAGMTGMTTSMHNLAQRGQGGSYSSGYMQGFRDGNSGVFGDRISTNLLRRLEEQYPNQEEFRAGYIDGFKEGTSSRSTEHRTFEETRKLQESLTKLTEILQDKSKGGGDEIHTTKIYHVYNQQPEGIGVTYSSSGKQLEQELEELTSSSRRSTLRRHYTPGDYLKYGSETEAYGSLGRNRRSLSASALARDTGERQRYLSGTGTSYISRASAADRSATDTYSRRYNYRSRSDMGSPRRYASQTLLDGTRPGPSTPHTRRDALHTLQRELDTLSRSPDRSTPRGYSSDTGYMNDTIRSRARGYSNYDYDSYQASRSEVKSSTTTGGVNATGTATSSRYAVSVPVRTTGTTSYSTSRKEGAAEVSPSSRNWPDDLIDIVNEPMGQTLDRMKKYSTSISQVDREGVDEGVKESVEERYQRSYKEEYSTGGH</sequence>
<feature type="region of interest" description="Disordered" evidence="1">
    <location>
        <begin position="540"/>
        <end position="576"/>
    </location>
</feature>
<name>A0A915B8A3_PARUN</name>
<feature type="region of interest" description="Disordered" evidence="1">
    <location>
        <begin position="357"/>
        <end position="443"/>
    </location>
</feature>
<evidence type="ECO:0000313" key="2">
    <source>
        <dbReference type="Proteomes" id="UP000887569"/>
    </source>
</evidence>
<feature type="compositionally biased region" description="Polar residues" evidence="1">
    <location>
        <begin position="430"/>
        <end position="439"/>
    </location>
</feature>
<feature type="compositionally biased region" description="Basic and acidic residues" evidence="1">
    <location>
        <begin position="546"/>
        <end position="576"/>
    </location>
</feature>
<feature type="compositionally biased region" description="Basic and acidic residues" evidence="1">
    <location>
        <begin position="405"/>
        <end position="428"/>
    </location>
</feature>
<protein>
    <submittedName>
        <fullName evidence="3">Fibronectin type-III domain-containing protein</fullName>
    </submittedName>
</protein>
<feature type="compositionally biased region" description="Low complexity" evidence="1">
    <location>
        <begin position="357"/>
        <end position="372"/>
    </location>
</feature>
<reference evidence="3" key="1">
    <citation type="submission" date="2022-11" db="UniProtKB">
        <authorList>
            <consortium name="WormBaseParasite"/>
        </authorList>
    </citation>
    <scope>IDENTIFICATION</scope>
</reference>
<organism evidence="2 3">
    <name type="scientific">Parascaris univalens</name>
    <name type="common">Nematode worm</name>
    <dbReference type="NCBI Taxonomy" id="6257"/>
    <lineage>
        <taxon>Eukaryota</taxon>
        <taxon>Metazoa</taxon>
        <taxon>Ecdysozoa</taxon>
        <taxon>Nematoda</taxon>
        <taxon>Chromadorea</taxon>
        <taxon>Rhabditida</taxon>
        <taxon>Spirurina</taxon>
        <taxon>Ascaridomorpha</taxon>
        <taxon>Ascaridoidea</taxon>
        <taxon>Ascarididae</taxon>
        <taxon>Parascaris</taxon>
    </lineage>
</organism>
<accession>A0A915B8A3</accession>